<evidence type="ECO:0000256" key="1">
    <source>
        <dbReference type="SAM" id="MobiDB-lite"/>
    </source>
</evidence>
<feature type="region of interest" description="Disordered" evidence="1">
    <location>
        <begin position="16"/>
        <end position="49"/>
    </location>
</feature>
<evidence type="ECO:0000313" key="3">
    <source>
        <dbReference type="Proteomes" id="UP000018872"/>
    </source>
</evidence>
<accession>W2CBQ9</accession>
<protein>
    <submittedName>
        <fullName evidence="2">Uncharacterized protein</fullName>
    </submittedName>
</protein>
<name>W2CBQ9_9BACT</name>
<sequence>MKTLFPKNPTWILHTRNSDIAKSDPEAEKKDYYCESQEPRAETPGERTATAVRGENHAGVKNKRQKFIACYNMFF</sequence>
<proteinExistence type="predicted"/>
<reference evidence="2 3" key="1">
    <citation type="submission" date="2013-11" db="EMBL/GenBank/DDBJ databases">
        <title>Single cell genomics of uncultured Tannerella BU063 (oral taxon 286).</title>
        <authorList>
            <person name="Beall C.J."/>
            <person name="Campbell A.G."/>
            <person name="Griffen A.L."/>
            <person name="Podar M."/>
            <person name="Leys E.J."/>
        </authorList>
    </citation>
    <scope>NUCLEOTIDE SEQUENCE [LARGE SCALE GENOMIC DNA]</scope>
    <source>
        <strain evidence="2">Cell 5</strain>
    </source>
</reference>
<evidence type="ECO:0000313" key="2">
    <source>
        <dbReference type="EMBL" id="ETK03931.1"/>
    </source>
</evidence>
<gene>
    <name evidence="2" type="ORF">T229_12075</name>
</gene>
<organism evidence="2 3">
    <name type="scientific">Tannerella sp. oral taxon BU063 isolate Cell 5</name>
    <dbReference type="NCBI Taxonomy" id="1410950"/>
    <lineage>
        <taxon>Bacteria</taxon>
        <taxon>Pseudomonadati</taxon>
        <taxon>Bacteroidota</taxon>
        <taxon>Bacteroidia</taxon>
        <taxon>Bacteroidales</taxon>
        <taxon>Tannerellaceae</taxon>
        <taxon>Tannerella</taxon>
    </lineage>
</organism>
<feature type="compositionally biased region" description="Basic and acidic residues" evidence="1">
    <location>
        <begin position="16"/>
        <end position="45"/>
    </location>
</feature>
<dbReference type="Proteomes" id="UP000018872">
    <property type="component" value="Unassembled WGS sequence"/>
</dbReference>
<dbReference type="AlphaFoldDB" id="W2CBQ9"/>
<comment type="caution">
    <text evidence="2">The sequence shown here is derived from an EMBL/GenBank/DDBJ whole genome shotgun (WGS) entry which is preliminary data.</text>
</comment>
<dbReference type="EMBL" id="AYYC01000727">
    <property type="protein sequence ID" value="ETK03931.1"/>
    <property type="molecule type" value="Genomic_DNA"/>
</dbReference>